<dbReference type="AlphaFoldDB" id="A0A2P2MQV1"/>
<reference evidence="1" key="1">
    <citation type="submission" date="2018-02" db="EMBL/GenBank/DDBJ databases">
        <title>Rhizophora mucronata_Transcriptome.</title>
        <authorList>
            <person name="Meera S.P."/>
            <person name="Sreeshan A."/>
            <person name="Augustine A."/>
        </authorList>
    </citation>
    <scope>NUCLEOTIDE SEQUENCE</scope>
    <source>
        <tissue evidence="1">Leaf</tissue>
    </source>
</reference>
<sequence>MVASFGLPPWPLVLPTATTGVVRLGIGRASSNPTAAATALHLSGLIAPAPQSQHRHPLSHASSSYASDCKFCAFGLLRREALFSSLGLLSGALSIASTDNTIIAMASEFADSN</sequence>
<accession>A0A2P2MQV1</accession>
<organism evidence="1">
    <name type="scientific">Rhizophora mucronata</name>
    <name type="common">Asiatic mangrove</name>
    <dbReference type="NCBI Taxonomy" id="61149"/>
    <lineage>
        <taxon>Eukaryota</taxon>
        <taxon>Viridiplantae</taxon>
        <taxon>Streptophyta</taxon>
        <taxon>Embryophyta</taxon>
        <taxon>Tracheophyta</taxon>
        <taxon>Spermatophyta</taxon>
        <taxon>Magnoliopsida</taxon>
        <taxon>eudicotyledons</taxon>
        <taxon>Gunneridae</taxon>
        <taxon>Pentapetalae</taxon>
        <taxon>rosids</taxon>
        <taxon>fabids</taxon>
        <taxon>Malpighiales</taxon>
        <taxon>Rhizophoraceae</taxon>
        <taxon>Rhizophora</taxon>
    </lineage>
</organism>
<dbReference type="EMBL" id="GGEC01052111">
    <property type="protein sequence ID" value="MBX32595.1"/>
    <property type="molecule type" value="Transcribed_RNA"/>
</dbReference>
<name>A0A2P2MQV1_RHIMU</name>
<proteinExistence type="predicted"/>
<protein>
    <submittedName>
        <fullName evidence="1">Uncharacterized protein</fullName>
    </submittedName>
</protein>
<evidence type="ECO:0000313" key="1">
    <source>
        <dbReference type="EMBL" id="MBX32595.1"/>
    </source>
</evidence>